<dbReference type="OrthoDB" id="9803871at2"/>
<dbReference type="SUPFAM" id="SSF51161">
    <property type="entry name" value="Trimeric LpxA-like enzymes"/>
    <property type="match status" value="1"/>
</dbReference>
<dbReference type="CDD" id="cd02508">
    <property type="entry name" value="ADP_Glucose_PP"/>
    <property type="match status" value="1"/>
</dbReference>
<dbReference type="InterPro" id="IPR005835">
    <property type="entry name" value="NTP_transferase_dom"/>
</dbReference>
<dbReference type="GO" id="GO:0008878">
    <property type="term" value="F:glucose-1-phosphate adenylyltransferase activity"/>
    <property type="evidence" value="ECO:0007669"/>
    <property type="project" value="UniProtKB-EC"/>
</dbReference>
<evidence type="ECO:0000259" key="4">
    <source>
        <dbReference type="Pfam" id="PF24894"/>
    </source>
</evidence>
<evidence type="ECO:0000313" key="7">
    <source>
        <dbReference type="Proteomes" id="UP000093352"/>
    </source>
</evidence>
<dbReference type="STRING" id="1871336.BBG48_02945"/>
<evidence type="ECO:0000313" key="6">
    <source>
        <dbReference type="EMBL" id="TRW24938.1"/>
    </source>
</evidence>
<comment type="caution">
    <text evidence="5">The sequence shown here is derived from an EMBL/GenBank/DDBJ whole genome shotgun (WGS) entry which is preliminary data.</text>
</comment>
<protein>
    <submittedName>
        <fullName evidence="5">Glucose-1-phosphate adenylyltransferase subunit GlgD</fullName>
        <ecNumber evidence="5">2.7.7.27</ecNumber>
    </submittedName>
</protein>
<dbReference type="CDD" id="cd04651">
    <property type="entry name" value="LbH_G1P_AT_C"/>
    <property type="match status" value="1"/>
</dbReference>
<evidence type="ECO:0000313" key="8">
    <source>
        <dbReference type="Proteomes" id="UP000319424"/>
    </source>
</evidence>
<dbReference type="Proteomes" id="UP000093352">
    <property type="component" value="Unassembled WGS sequence"/>
</dbReference>
<dbReference type="InterPro" id="IPR029044">
    <property type="entry name" value="Nucleotide-diphossugar_trans"/>
</dbReference>
<evidence type="ECO:0000259" key="3">
    <source>
        <dbReference type="Pfam" id="PF00483"/>
    </source>
</evidence>
<feature type="domain" description="Glucose-1-phosphate adenylyltransferase/Bifunctional protein GlmU-like C-terminal hexapeptide" evidence="4">
    <location>
        <begin position="288"/>
        <end position="356"/>
    </location>
</feature>
<proteinExistence type="inferred from homology"/>
<keyword evidence="2" id="KW-0320">Glycogen biosynthesis</keyword>
<dbReference type="Gene3D" id="3.90.550.10">
    <property type="entry name" value="Spore Coat Polysaccharide Biosynthesis Protein SpsA, Chain A"/>
    <property type="match status" value="1"/>
</dbReference>
<dbReference type="InterPro" id="IPR011831">
    <property type="entry name" value="ADP-Glc_PPase"/>
</dbReference>
<gene>
    <name evidence="5" type="primary">glgD</name>
    <name evidence="5" type="ORF">BBG48_003110</name>
    <name evidence="6" type="ORF">FL857_08255</name>
</gene>
<dbReference type="InterPro" id="IPR011832">
    <property type="entry name" value="GlgDAde_trans"/>
</dbReference>
<accession>A0A371IMV7</accession>
<evidence type="ECO:0000313" key="5">
    <source>
        <dbReference type="EMBL" id="RDY21832.1"/>
    </source>
</evidence>
<evidence type="ECO:0000256" key="2">
    <source>
        <dbReference type="ARBA" id="ARBA00023056"/>
    </source>
</evidence>
<dbReference type="PANTHER" id="PTHR43523:SF6">
    <property type="entry name" value="GLYCOGEN BIOSYNTHESIS PROTEIN GLGD"/>
    <property type="match status" value="1"/>
</dbReference>
<dbReference type="GO" id="GO:0005978">
    <property type="term" value="P:glycogen biosynthetic process"/>
    <property type="evidence" value="ECO:0007669"/>
    <property type="project" value="UniProtKB-KW"/>
</dbReference>
<evidence type="ECO:0000256" key="1">
    <source>
        <dbReference type="ARBA" id="ARBA00010443"/>
    </source>
</evidence>
<feature type="domain" description="Nucleotidyl transferase" evidence="3">
    <location>
        <begin position="30"/>
        <end position="215"/>
    </location>
</feature>
<dbReference type="NCBIfam" id="TIGR02092">
    <property type="entry name" value="glgD"/>
    <property type="match status" value="1"/>
</dbReference>
<keyword evidence="5" id="KW-0808">Transferase</keyword>
<name>A0A371IMV7_9FIRM</name>
<dbReference type="AlphaFoldDB" id="A0A371IMV7"/>
<dbReference type="EMBL" id="MBEW02000004">
    <property type="protein sequence ID" value="RDY21832.1"/>
    <property type="molecule type" value="Genomic_DNA"/>
</dbReference>
<dbReference type="InterPro" id="IPR011004">
    <property type="entry name" value="Trimer_LpxA-like_sf"/>
</dbReference>
<dbReference type="Gene3D" id="2.160.10.10">
    <property type="entry name" value="Hexapeptide repeat proteins"/>
    <property type="match status" value="1"/>
</dbReference>
<dbReference type="RefSeq" id="WP_068912663.1">
    <property type="nucleotide sequence ID" value="NZ_MBEW02000004.1"/>
</dbReference>
<dbReference type="InterPro" id="IPR056818">
    <property type="entry name" value="GlmU/GlgC-like_hexapep"/>
</dbReference>
<organism evidence="5 7">
    <name type="scientific">Criibacterium bergeronii</name>
    <dbReference type="NCBI Taxonomy" id="1871336"/>
    <lineage>
        <taxon>Bacteria</taxon>
        <taxon>Bacillati</taxon>
        <taxon>Bacillota</taxon>
        <taxon>Clostridia</taxon>
        <taxon>Peptostreptococcales</taxon>
        <taxon>Filifactoraceae</taxon>
        <taxon>Criibacterium</taxon>
    </lineage>
</organism>
<reference evidence="6 8" key="3">
    <citation type="submission" date="2019-07" db="EMBL/GenBank/DDBJ databases">
        <title>Criibacterium bergeronii gen. nov., sp. nov. isolated from human clinical samples.</title>
        <authorList>
            <person name="Maheux A.F."/>
            <person name="Boudreau D.K."/>
            <person name="Berube E."/>
            <person name="Brodeur S."/>
            <person name="Bernard K.A."/>
            <person name="Abed J.Y."/>
            <person name="Ducrey E."/>
            <person name="Guay E.F."/>
            <person name="Raymond F."/>
            <person name="Corbeil J."/>
            <person name="Domingo M.-C."/>
            <person name="Roy P.H."/>
            <person name="Boissinot M."/>
            <person name="Tocheva E.I."/>
            <person name="Omar R.F."/>
        </authorList>
    </citation>
    <scope>NUCLEOTIDE SEQUENCE [LARGE SCALE GENOMIC DNA]</scope>
    <source>
        <strain evidence="6 8">CCRI-24246</strain>
    </source>
</reference>
<dbReference type="SUPFAM" id="SSF53448">
    <property type="entry name" value="Nucleotide-diphospho-sugar transferases"/>
    <property type="match status" value="1"/>
</dbReference>
<dbReference type="EMBL" id="VJXW01000012">
    <property type="protein sequence ID" value="TRW24938.1"/>
    <property type="molecule type" value="Genomic_DNA"/>
</dbReference>
<dbReference type="PANTHER" id="PTHR43523">
    <property type="entry name" value="GLUCOSE-1-PHOSPHATE ADENYLYLTRANSFERASE-RELATED"/>
    <property type="match status" value="1"/>
</dbReference>
<dbReference type="Proteomes" id="UP000319424">
    <property type="component" value="Unassembled WGS sequence"/>
</dbReference>
<comment type="similarity">
    <text evidence="1">Belongs to the bacterial/plant glucose-1-phosphate adenylyltransferase family.</text>
</comment>
<reference evidence="5" key="2">
    <citation type="submission" date="2018-07" db="EMBL/GenBank/DDBJ databases">
        <authorList>
            <person name="Quirk P.G."/>
            <person name="Krulwich T.A."/>
        </authorList>
    </citation>
    <scope>NUCLEOTIDE SEQUENCE</scope>
    <source>
        <strain evidence="5">CCRI-22567</strain>
    </source>
</reference>
<dbReference type="Pfam" id="PF00483">
    <property type="entry name" value="NTP_transferase"/>
    <property type="match status" value="1"/>
</dbReference>
<dbReference type="EC" id="2.7.7.27" evidence="5"/>
<keyword evidence="7" id="KW-1185">Reference proteome</keyword>
<sequence length="373" mass="42384">MFRNPIMAIINLNEDHIRKNDLILNRPLATLPIAGRYRLIDFILSNITAAGITNVGIFAQRKIRSLNDHIGDGSTWDLDRLVDGLYIFSNRYELNEKQAVGDIQNVFENIDFIERSNQEYILVTNPYFIFTINFDEVLDAHISSQADITALYKTVENADVDFYKSTVYNVNNGKISSIGKNMCSSKERNISMGCYLLNREKFLELMYSAIETGQYNYLDNMLQSYMLESECNLYRYNGFLKAVTDIKSYREFNNALLDENIGDEIFQNPNVQIYTKTKDEAPTFFDSTSDVKNSIVASGCIIQGKVKNSIIARKVIIGKDAVVENSILLQNTVIGEGAYINNVITDKNVTIQEKKKLIGDINMPIIIKKGETI</sequence>
<dbReference type="Pfam" id="PF24894">
    <property type="entry name" value="Hexapep_GlmU"/>
    <property type="match status" value="1"/>
</dbReference>
<reference evidence="5 7" key="1">
    <citation type="journal article" date="2016" name="Genome Announc.">
        <title>Draft Genome Sequence of Criibacterium bergeronii gen. nov., sp. nov., Strain CCRI-22567T, Isolated from a Vaginal Sample from a Woman with Bacterial Vaginosis.</title>
        <authorList>
            <person name="Maheux A.F."/>
            <person name="Berube E."/>
            <person name="Boudreau D.K."/>
            <person name="Raymond F."/>
            <person name="Corbeil J."/>
            <person name="Roy P.H."/>
            <person name="Boissinot M."/>
            <person name="Omar R.F."/>
        </authorList>
    </citation>
    <scope>NUCLEOTIDE SEQUENCE [LARGE SCALE GENOMIC DNA]</scope>
    <source>
        <strain evidence="5 7">CCRI-22567</strain>
    </source>
</reference>
<keyword evidence="5" id="KW-0548">Nucleotidyltransferase</keyword>